<evidence type="ECO:0000259" key="2">
    <source>
        <dbReference type="Pfam" id="PF14297"/>
    </source>
</evidence>
<feature type="compositionally biased region" description="Polar residues" evidence="1">
    <location>
        <begin position="228"/>
        <end position="256"/>
    </location>
</feature>
<keyword evidence="4" id="KW-1185">Reference proteome</keyword>
<name>A0AAW3JSV5_9FIRM</name>
<dbReference type="InterPro" id="IPR025400">
    <property type="entry name" value="Lin1244/Lin1753-like_N"/>
</dbReference>
<evidence type="ECO:0000256" key="1">
    <source>
        <dbReference type="SAM" id="MobiDB-lite"/>
    </source>
</evidence>
<comment type="caution">
    <text evidence="3">The sequence shown here is derived from an EMBL/GenBank/DDBJ whole genome shotgun (WGS) entry which is preliminary data.</text>
</comment>
<accession>A0AAW3JSV5</accession>
<feature type="region of interest" description="Disordered" evidence="1">
    <location>
        <begin position="225"/>
        <end position="267"/>
    </location>
</feature>
<feature type="domain" description="Lin1244/Lin1753-like N-terminal" evidence="2">
    <location>
        <begin position="9"/>
        <end position="104"/>
    </location>
</feature>
<dbReference type="Proteomes" id="UP000050833">
    <property type="component" value="Unassembled WGS sequence"/>
</dbReference>
<proteinExistence type="predicted"/>
<dbReference type="PANTHER" id="PTHR39196">
    <property type="entry name" value="PRIMOSOME, DNAD SUBUNIT"/>
    <property type="match status" value="1"/>
</dbReference>
<dbReference type="EMBL" id="LLKB01000005">
    <property type="protein sequence ID" value="KQC85455.1"/>
    <property type="molecule type" value="Genomic_DNA"/>
</dbReference>
<dbReference type="AlphaFoldDB" id="A0AAW3JSV5"/>
<gene>
    <name evidence="3" type="ORF">APZ18_12305</name>
</gene>
<reference evidence="3 4" key="1">
    <citation type="submission" date="2015-10" db="EMBL/GenBank/DDBJ databases">
        <title>Butyribacter intestini gen. nov., sp. nov., a butyric acid-producing bacterium of the family Lachnospiraceae isolated from the human faeces.</title>
        <authorList>
            <person name="Zou Y."/>
            <person name="Xue W."/>
            <person name="Luo G."/>
            <person name="Lv M."/>
        </authorList>
    </citation>
    <scope>NUCLEOTIDE SEQUENCE [LARGE SCALE GENOMIC DNA]</scope>
    <source>
        <strain evidence="3 4">TF01-11</strain>
    </source>
</reference>
<evidence type="ECO:0000313" key="4">
    <source>
        <dbReference type="Proteomes" id="UP000050833"/>
    </source>
</evidence>
<dbReference type="Pfam" id="PF14297">
    <property type="entry name" value="Lin1244_N"/>
    <property type="match status" value="1"/>
</dbReference>
<dbReference type="RefSeq" id="WP_055945346.1">
    <property type="nucleotide sequence ID" value="NZ_LLKB01000005.1"/>
</dbReference>
<dbReference type="PANTHER" id="PTHR39196:SF1">
    <property type="entry name" value="PRIMOSOME, DNAD SUBUNIT"/>
    <property type="match status" value="1"/>
</dbReference>
<protein>
    <recommendedName>
        <fullName evidence="2">Lin1244/Lin1753-like N-terminal domain-containing protein</fullName>
    </recommendedName>
</protein>
<evidence type="ECO:0000313" key="3">
    <source>
        <dbReference type="EMBL" id="KQC85455.1"/>
    </source>
</evidence>
<sequence>MNRKEGIDYFPVKCAADKNIELVTAECGLKAHAVIYALLQEIYGVHGYYCEWQREKALSLSSRMFGGGDRAVNRINEIVNCCARWGVFSLEQLEQNRILTSEEIQENFLFATKRRKAVKMKRAYLLVKVALLSDNVIILDENVDILDENADILKHSKSNSKYTNTLSIVPTLQEVKDYVALNNLKINPEKFYEYYDRIDWKDKYGRRINWKSTADYWNKTERADQKPLGNTKSGYSTKKKNQFNSFNQRDISSSDMSELEQRLLNRG</sequence>
<organism evidence="3 4">
    <name type="scientific">Butyribacter intestini</name>
    <dbReference type="NCBI Taxonomy" id="1703332"/>
    <lineage>
        <taxon>Bacteria</taxon>
        <taxon>Bacillati</taxon>
        <taxon>Bacillota</taxon>
        <taxon>Clostridia</taxon>
        <taxon>Lachnospirales</taxon>
        <taxon>Lachnospiraceae</taxon>
        <taxon>Butyribacter</taxon>
    </lineage>
</organism>